<accession>A0ABQ3J4H2</accession>
<sequence>MHYFYKILLIILLNISLFLSIAKADTLTEFEQQLAEYKGKVVYLDFWASWCIPCLRSFPWMNEIQQKYSNEDFAVFSVNLDADKSFATAFLEKTPANFPVFYDLKGKVAKAFKLRGMPSSYIIDRTGKIVSSHVGFNDEKKVAYQTEIEKLIHK</sequence>
<dbReference type="InterPro" id="IPR036249">
    <property type="entry name" value="Thioredoxin-like_sf"/>
</dbReference>
<proteinExistence type="predicted"/>
<evidence type="ECO:0000313" key="2">
    <source>
        <dbReference type="EMBL" id="GHF00078.1"/>
    </source>
</evidence>
<dbReference type="CDD" id="cd02966">
    <property type="entry name" value="TlpA_like_family"/>
    <property type="match status" value="1"/>
</dbReference>
<comment type="caution">
    <text evidence="2">The sequence shown here is derived from an EMBL/GenBank/DDBJ whole genome shotgun (WGS) entry which is preliminary data.</text>
</comment>
<protein>
    <recommendedName>
        <fullName evidence="1">Thioredoxin domain-containing protein</fullName>
    </recommendedName>
</protein>
<organism evidence="2 3">
    <name type="scientific">Thalassotalea profundi</name>
    <dbReference type="NCBI Taxonomy" id="2036687"/>
    <lineage>
        <taxon>Bacteria</taxon>
        <taxon>Pseudomonadati</taxon>
        <taxon>Pseudomonadota</taxon>
        <taxon>Gammaproteobacteria</taxon>
        <taxon>Alteromonadales</taxon>
        <taxon>Colwelliaceae</taxon>
        <taxon>Thalassotalea</taxon>
    </lineage>
</organism>
<dbReference type="Pfam" id="PF08534">
    <property type="entry name" value="Redoxin"/>
    <property type="match status" value="1"/>
</dbReference>
<dbReference type="Gene3D" id="3.40.30.10">
    <property type="entry name" value="Glutaredoxin"/>
    <property type="match status" value="1"/>
</dbReference>
<dbReference type="InterPro" id="IPR013766">
    <property type="entry name" value="Thioredoxin_domain"/>
</dbReference>
<dbReference type="PANTHER" id="PTHR42852">
    <property type="entry name" value="THIOL:DISULFIDE INTERCHANGE PROTEIN DSBE"/>
    <property type="match status" value="1"/>
</dbReference>
<dbReference type="SUPFAM" id="SSF52833">
    <property type="entry name" value="Thioredoxin-like"/>
    <property type="match status" value="1"/>
</dbReference>
<dbReference type="PROSITE" id="PS51352">
    <property type="entry name" value="THIOREDOXIN_2"/>
    <property type="match status" value="1"/>
</dbReference>
<dbReference type="RefSeq" id="WP_189379257.1">
    <property type="nucleotide sequence ID" value="NZ_BNAH01000015.1"/>
</dbReference>
<dbReference type="EMBL" id="BNAH01000015">
    <property type="protein sequence ID" value="GHF00078.1"/>
    <property type="molecule type" value="Genomic_DNA"/>
</dbReference>
<dbReference type="PANTHER" id="PTHR42852:SF18">
    <property type="entry name" value="CHROMOSOME UNDETERMINED SCAFFOLD_47, WHOLE GENOME SHOTGUN SEQUENCE"/>
    <property type="match status" value="1"/>
</dbReference>
<reference evidence="3" key="1">
    <citation type="journal article" date="2019" name="Int. J. Syst. Evol. Microbiol.">
        <title>The Global Catalogue of Microorganisms (GCM) 10K type strain sequencing project: providing services to taxonomists for standard genome sequencing and annotation.</title>
        <authorList>
            <consortium name="The Broad Institute Genomics Platform"/>
            <consortium name="The Broad Institute Genome Sequencing Center for Infectious Disease"/>
            <person name="Wu L."/>
            <person name="Ma J."/>
        </authorList>
    </citation>
    <scope>NUCLEOTIDE SEQUENCE [LARGE SCALE GENOMIC DNA]</scope>
    <source>
        <strain evidence="3">CGMCC 1.15922</strain>
    </source>
</reference>
<gene>
    <name evidence="2" type="ORF">GCM10011501_31900</name>
</gene>
<keyword evidence="3" id="KW-1185">Reference proteome</keyword>
<feature type="domain" description="Thioredoxin" evidence="1">
    <location>
        <begin position="16"/>
        <end position="153"/>
    </location>
</feature>
<evidence type="ECO:0000259" key="1">
    <source>
        <dbReference type="PROSITE" id="PS51352"/>
    </source>
</evidence>
<dbReference type="Proteomes" id="UP000626370">
    <property type="component" value="Unassembled WGS sequence"/>
</dbReference>
<name>A0ABQ3J4H2_9GAMM</name>
<dbReference type="InterPro" id="IPR013740">
    <property type="entry name" value="Redoxin"/>
</dbReference>
<evidence type="ECO:0000313" key="3">
    <source>
        <dbReference type="Proteomes" id="UP000626370"/>
    </source>
</evidence>
<dbReference type="InterPro" id="IPR050553">
    <property type="entry name" value="Thioredoxin_ResA/DsbE_sf"/>
</dbReference>